<reference evidence="10 11" key="1">
    <citation type="journal article" date="2015" name="Nature">
        <title>rRNA introns, odd ribosomes, and small enigmatic genomes across a large radiation of phyla.</title>
        <authorList>
            <person name="Brown C.T."/>
            <person name="Hug L.A."/>
            <person name="Thomas B.C."/>
            <person name="Sharon I."/>
            <person name="Castelle C.J."/>
            <person name="Singh A."/>
            <person name="Wilkins M.J."/>
            <person name="Williams K.H."/>
            <person name="Banfield J.F."/>
        </authorList>
    </citation>
    <scope>NUCLEOTIDE SEQUENCE [LARGE SCALE GENOMIC DNA]</scope>
</reference>
<dbReference type="InterPro" id="IPR050191">
    <property type="entry name" value="ATP-dep_DNA_ligase"/>
</dbReference>
<dbReference type="GO" id="GO:0006310">
    <property type="term" value="P:DNA recombination"/>
    <property type="evidence" value="ECO:0007669"/>
    <property type="project" value="UniProtKB-KW"/>
</dbReference>
<dbReference type="InterPro" id="IPR012308">
    <property type="entry name" value="DNA_ligase_ATP-dep_N"/>
</dbReference>
<evidence type="ECO:0000256" key="6">
    <source>
        <dbReference type="ARBA" id="ARBA00023172"/>
    </source>
</evidence>
<comment type="caution">
    <text evidence="10">The sequence shown here is derived from an EMBL/GenBank/DDBJ whole genome shotgun (WGS) entry which is preliminary data.</text>
</comment>
<dbReference type="GO" id="GO:0003677">
    <property type="term" value="F:DNA binding"/>
    <property type="evidence" value="ECO:0007669"/>
    <property type="project" value="InterPro"/>
</dbReference>
<dbReference type="Proteomes" id="UP000034510">
    <property type="component" value="Unassembled WGS sequence"/>
</dbReference>
<keyword evidence="7" id="KW-0234">DNA repair</keyword>
<dbReference type="Pfam" id="PF01068">
    <property type="entry name" value="DNA_ligase_A_M"/>
    <property type="match status" value="1"/>
</dbReference>
<dbReference type="GO" id="GO:0003910">
    <property type="term" value="F:DNA ligase (ATP) activity"/>
    <property type="evidence" value="ECO:0007669"/>
    <property type="project" value="InterPro"/>
</dbReference>
<dbReference type="Gene3D" id="1.10.3260.10">
    <property type="entry name" value="DNA ligase, ATP-dependent, N-terminal domain"/>
    <property type="match status" value="1"/>
</dbReference>
<dbReference type="PROSITE" id="PS00697">
    <property type="entry name" value="DNA_LIGASE_A1"/>
    <property type="match status" value="1"/>
</dbReference>
<protein>
    <submittedName>
        <fullName evidence="10">Putative DNA ligase</fullName>
    </submittedName>
</protein>
<keyword evidence="2 10" id="KW-0436">Ligase</keyword>
<dbReference type="InterPro" id="IPR016059">
    <property type="entry name" value="DNA_ligase_ATP-dep_CS"/>
</dbReference>
<evidence type="ECO:0000256" key="3">
    <source>
        <dbReference type="ARBA" id="ARBA00022741"/>
    </source>
</evidence>
<accession>A0A0G1PCC0</accession>
<evidence type="ECO:0000313" key="10">
    <source>
        <dbReference type="EMBL" id="KKU30391.1"/>
    </source>
</evidence>
<keyword evidence="4" id="KW-0227">DNA damage</keyword>
<dbReference type="GO" id="GO:0005524">
    <property type="term" value="F:ATP binding"/>
    <property type="evidence" value="ECO:0007669"/>
    <property type="project" value="UniProtKB-KW"/>
</dbReference>
<dbReference type="PANTHER" id="PTHR45674:SF4">
    <property type="entry name" value="DNA LIGASE 1"/>
    <property type="match status" value="1"/>
</dbReference>
<organism evidence="10 11">
    <name type="scientific">Candidatus Collierbacteria bacterium GW2011_GWE1_46_18</name>
    <dbReference type="NCBI Taxonomy" id="1618399"/>
    <lineage>
        <taxon>Bacteria</taxon>
        <taxon>Candidatus Collieribacteriota</taxon>
    </lineage>
</organism>
<dbReference type="Gene3D" id="3.30.470.30">
    <property type="entry name" value="DNA ligase/mRNA capping enzyme"/>
    <property type="match status" value="1"/>
</dbReference>
<dbReference type="GO" id="GO:0006281">
    <property type="term" value="P:DNA repair"/>
    <property type="evidence" value="ECO:0007669"/>
    <property type="project" value="UniProtKB-KW"/>
</dbReference>
<comment type="similarity">
    <text evidence="1">Belongs to the ATP-dependent DNA ligase family.</text>
</comment>
<dbReference type="GO" id="GO:0006273">
    <property type="term" value="P:lagging strand elongation"/>
    <property type="evidence" value="ECO:0007669"/>
    <property type="project" value="TreeGrafter"/>
</dbReference>
<feature type="domain" description="ATP-dependent DNA ligase family profile" evidence="8">
    <location>
        <begin position="222"/>
        <end position="351"/>
    </location>
</feature>
<dbReference type="InterPro" id="IPR012310">
    <property type="entry name" value="DNA_ligase_ATP-dep_cent"/>
</dbReference>
<dbReference type="PANTHER" id="PTHR45674">
    <property type="entry name" value="DNA LIGASE 1/3 FAMILY MEMBER"/>
    <property type="match status" value="1"/>
</dbReference>
<evidence type="ECO:0000256" key="5">
    <source>
        <dbReference type="ARBA" id="ARBA00022840"/>
    </source>
</evidence>
<evidence type="ECO:0000256" key="1">
    <source>
        <dbReference type="ARBA" id="ARBA00007572"/>
    </source>
</evidence>
<evidence type="ECO:0000259" key="8">
    <source>
        <dbReference type="Pfam" id="PF01068"/>
    </source>
</evidence>
<gene>
    <name evidence="10" type="ORF">UX41_C0005G0001</name>
</gene>
<dbReference type="SUPFAM" id="SSF117018">
    <property type="entry name" value="ATP-dependent DNA ligase DNA-binding domain"/>
    <property type="match status" value="1"/>
</dbReference>
<dbReference type="SUPFAM" id="SSF56091">
    <property type="entry name" value="DNA ligase/mRNA capping enzyme, catalytic domain"/>
    <property type="match status" value="1"/>
</dbReference>
<dbReference type="AlphaFoldDB" id="A0A0G1PCC0"/>
<feature type="non-terminal residue" evidence="10">
    <location>
        <position position="351"/>
    </location>
</feature>
<evidence type="ECO:0000256" key="2">
    <source>
        <dbReference type="ARBA" id="ARBA00022598"/>
    </source>
</evidence>
<name>A0A0G1PCC0_9BACT</name>
<sequence length="351" mass="39581">MKFKDFVVYLERLEKTSSRLAITDILVELLRKLEAGESRVAMYLIVGRVAPDFEPIEFGMAVKMVIRAVALATDKKPEVVERAYKSKGDMGILVKEMEFGVEGGGMNLIQVHENLLNMANDSGTGSQERKVESLKQLLVSMSPDERKYVVRIVLGKLRLGFSSKTIFDALSQMEEGNKSLRKALDERFQIFPDVGLLVEQIKESGMAGLSKIKIKSGVPVVPALCQRLNSYQEIVSKMKDVAVERKYDGTRVQIHFNRKSGEVRTYTRNLEETSKMFPELVQMGDWIEADDVILDSEAVGIDPVTQKVMPFQVTITRKRKHGIEETSKSVPLRFFVFDILAKNGESLIEKP</sequence>
<keyword evidence="5" id="KW-0067">ATP-binding</keyword>
<keyword evidence="6" id="KW-0233">DNA recombination</keyword>
<feature type="domain" description="DNA ligase ATP-dependent N-terminal" evidence="9">
    <location>
        <begin position="2"/>
        <end position="171"/>
    </location>
</feature>
<dbReference type="InterPro" id="IPR036599">
    <property type="entry name" value="DNA_ligase_N_sf"/>
</dbReference>
<dbReference type="EMBL" id="LCMC01000005">
    <property type="protein sequence ID" value="KKU30391.1"/>
    <property type="molecule type" value="Genomic_DNA"/>
</dbReference>
<evidence type="ECO:0000256" key="4">
    <source>
        <dbReference type="ARBA" id="ARBA00022763"/>
    </source>
</evidence>
<evidence type="ECO:0000259" key="9">
    <source>
        <dbReference type="Pfam" id="PF04675"/>
    </source>
</evidence>
<evidence type="ECO:0000256" key="7">
    <source>
        <dbReference type="ARBA" id="ARBA00023204"/>
    </source>
</evidence>
<keyword evidence="3" id="KW-0547">Nucleotide-binding</keyword>
<proteinExistence type="inferred from homology"/>
<evidence type="ECO:0000313" key="11">
    <source>
        <dbReference type="Proteomes" id="UP000034510"/>
    </source>
</evidence>
<dbReference type="Pfam" id="PF04675">
    <property type="entry name" value="DNA_ligase_A_N"/>
    <property type="match status" value="1"/>
</dbReference>